<dbReference type="AlphaFoldDB" id="E8LQ35"/>
<dbReference type="eggNOG" id="COG3410">
    <property type="taxonomic scope" value="Bacteria"/>
</dbReference>
<dbReference type="OrthoDB" id="5869078at2"/>
<accession>E8LQ35</accession>
<dbReference type="EMBL" id="AEVS01000014">
    <property type="protein sequence ID" value="EGA67309.1"/>
    <property type="molecule type" value="Genomic_DNA"/>
</dbReference>
<organism evidence="1 2">
    <name type="scientific">Vibrio brasiliensis LMG 20546</name>
    <dbReference type="NCBI Taxonomy" id="945543"/>
    <lineage>
        <taxon>Bacteria</taxon>
        <taxon>Pseudomonadati</taxon>
        <taxon>Pseudomonadota</taxon>
        <taxon>Gammaproteobacteria</taxon>
        <taxon>Vibrionales</taxon>
        <taxon>Vibrionaceae</taxon>
        <taxon>Vibrio</taxon>
        <taxon>Vibrio oreintalis group</taxon>
    </lineage>
</organism>
<reference evidence="1 2" key="1">
    <citation type="journal article" date="2012" name="Int. J. Syst. Evol. Microbiol.">
        <title>Vibrio caribbeanicus sp. nov., isolated from the marine sponge Scleritoderma cyanea.</title>
        <authorList>
            <person name="Hoffmann M."/>
            <person name="Monday S.R."/>
            <person name="Allard M.W."/>
            <person name="Strain E.A."/>
            <person name="Whittaker P."/>
            <person name="Naum M."/>
            <person name="McCarthy P.J."/>
            <person name="Lopez J.V."/>
            <person name="Fischer M."/>
            <person name="Brown E.W."/>
        </authorList>
    </citation>
    <scope>NUCLEOTIDE SEQUENCE [LARGE SCALE GENOMIC DNA]</scope>
    <source>
        <strain evidence="1 2">LMG 20546</strain>
    </source>
</reference>
<gene>
    <name evidence="1" type="ORF">VIBR0546_18601</name>
</gene>
<protein>
    <submittedName>
        <fullName evidence="1">Uncharacterized protein</fullName>
    </submittedName>
</protein>
<sequence>MTQQSYYSASILQFTQTDTEQILTHFSPQQQSDWKAKIELLKVQFNQLPHLAGDVVFGFAQPEINLTTEVIILYRGLVFVLEIGFDAAQYDDQVTAALHQQAQQLKTAHIGSQSKFIIPVAIETSAAPQPSAIVVSEDLVANTMCDSGEHLAALIEHFSNQYKDDQIILSDWLKSGFNSQ</sequence>
<dbReference type="RefSeq" id="WP_006877944.1">
    <property type="nucleotide sequence ID" value="NZ_AEVS01000014.1"/>
</dbReference>
<evidence type="ECO:0000313" key="2">
    <source>
        <dbReference type="Proteomes" id="UP000004371"/>
    </source>
</evidence>
<name>E8LQ35_9VIBR</name>
<comment type="caution">
    <text evidence="1">The sequence shown here is derived from an EMBL/GenBank/DDBJ whole genome shotgun (WGS) entry which is preliminary data.</text>
</comment>
<dbReference type="Proteomes" id="UP000004371">
    <property type="component" value="Unassembled WGS sequence"/>
</dbReference>
<evidence type="ECO:0000313" key="1">
    <source>
        <dbReference type="EMBL" id="EGA67309.1"/>
    </source>
</evidence>
<proteinExistence type="predicted"/>
<keyword evidence="2" id="KW-1185">Reference proteome</keyword>